<dbReference type="InterPro" id="IPR001041">
    <property type="entry name" value="2Fe-2S_ferredoxin-type"/>
</dbReference>
<protein>
    <recommendedName>
        <fullName evidence="10">2Fe-2S ferredoxin-type domain-containing protein</fullName>
    </recommendedName>
</protein>
<evidence type="ECO:0000256" key="8">
    <source>
        <dbReference type="ARBA" id="ARBA00034078"/>
    </source>
</evidence>
<dbReference type="PROSITE" id="PS51085">
    <property type="entry name" value="2FE2S_FER_2"/>
    <property type="match status" value="1"/>
</dbReference>
<accession>A0ABQ1DI40</accession>
<dbReference type="CDD" id="cd00207">
    <property type="entry name" value="fer2"/>
    <property type="match status" value="1"/>
</dbReference>
<evidence type="ECO:0000313" key="12">
    <source>
        <dbReference type="Proteomes" id="UP000614982"/>
    </source>
</evidence>
<evidence type="ECO:0000256" key="1">
    <source>
        <dbReference type="ARBA" id="ARBA00007874"/>
    </source>
</evidence>
<comment type="similarity">
    <text evidence="1">Belongs to the 2Fe2S plant-type ferredoxin family.</text>
</comment>
<keyword evidence="4" id="KW-0479">Metal-binding</keyword>
<feature type="region of interest" description="Disordered" evidence="9">
    <location>
        <begin position="1"/>
        <end position="27"/>
    </location>
</feature>
<dbReference type="InterPro" id="IPR010241">
    <property type="entry name" value="Fd_pln"/>
</dbReference>
<evidence type="ECO:0000256" key="6">
    <source>
        <dbReference type="ARBA" id="ARBA00023004"/>
    </source>
</evidence>
<dbReference type="InterPro" id="IPR006058">
    <property type="entry name" value="2Fe2S_fd_BS"/>
</dbReference>
<keyword evidence="6" id="KW-0408">Iron</keyword>
<dbReference type="NCBIfam" id="TIGR02008">
    <property type="entry name" value="fdx_plant"/>
    <property type="match status" value="1"/>
</dbReference>
<dbReference type="InterPro" id="IPR036010">
    <property type="entry name" value="2Fe-2S_ferredoxin-like_sf"/>
</dbReference>
<evidence type="ECO:0000256" key="9">
    <source>
        <dbReference type="SAM" id="MobiDB-lite"/>
    </source>
</evidence>
<dbReference type="Gene3D" id="3.10.20.30">
    <property type="match status" value="1"/>
</dbReference>
<dbReference type="PANTHER" id="PTHR43112:SF3">
    <property type="entry name" value="FERREDOXIN-2, CHLOROPLASTIC"/>
    <property type="match status" value="1"/>
</dbReference>
<name>A0ABQ1DI40_PSECI</name>
<evidence type="ECO:0000313" key="11">
    <source>
        <dbReference type="EMBL" id="GFM90604.1"/>
    </source>
</evidence>
<dbReference type="Pfam" id="PF00111">
    <property type="entry name" value="Fer2"/>
    <property type="match status" value="1"/>
</dbReference>
<dbReference type="Proteomes" id="UP000614982">
    <property type="component" value="Unassembled WGS sequence"/>
</dbReference>
<proteinExistence type="inferred from homology"/>
<dbReference type="RefSeq" id="WP_081741924.1">
    <property type="nucleotide sequence ID" value="NZ_BLWA01000001.1"/>
</dbReference>
<evidence type="ECO:0000256" key="7">
    <source>
        <dbReference type="ARBA" id="ARBA00023014"/>
    </source>
</evidence>
<dbReference type="PROSITE" id="PS00197">
    <property type="entry name" value="2FE2S_FER_1"/>
    <property type="match status" value="1"/>
</dbReference>
<comment type="cofactor">
    <cofactor evidence="8">
        <name>[2Fe-2S] cluster</name>
        <dbReference type="ChEBI" id="CHEBI:190135"/>
    </cofactor>
</comment>
<gene>
    <name evidence="11" type="ORF">PSCICP_05760</name>
</gene>
<dbReference type="InterPro" id="IPR012675">
    <property type="entry name" value="Beta-grasp_dom_sf"/>
</dbReference>
<dbReference type="PANTHER" id="PTHR43112">
    <property type="entry name" value="FERREDOXIN"/>
    <property type="match status" value="1"/>
</dbReference>
<evidence type="ECO:0000256" key="5">
    <source>
        <dbReference type="ARBA" id="ARBA00022982"/>
    </source>
</evidence>
<sequence>MAGGTITLPSIPVTAPAPGTPGGSGGGTGQVYNVTIDGCTFRCSDDAYILDQAEEYRLDLPYSCRAGSCSSCVGKIMGGTVNQSDGSFLDDDQLAEGFVLLCCAYPTSDVYIQAHAEEELTS</sequence>
<evidence type="ECO:0000256" key="3">
    <source>
        <dbReference type="ARBA" id="ARBA00022714"/>
    </source>
</evidence>
<reference evidence="11 12" key="1">
    <citation type="submission" date="2020-05" db="EMBL/GenBank/DDBJ databases">
        <title>Genetic diversity of Pseudomonas cichorii.</title>
        <authorList>
            <person name="Tani S."/>
            <person name="Yagi H."/>
            <person name="Hashimoto S."/>
            <person name="Iiyama K."/>
            <person name="Furuya N."/>
        </authorList>
    </citation>
    <scope>NUCLEOTIDE SEQUENCE [LARGE SCALE GENOMIC DNA]</scope>
    <source>
        <strain evidence="11 12">LMG 2162</strain>
    </source>
</reference>
<keyword evidence="5" id="KW-0249">Electron transport</keyword>
<comment type="caution">
    <text evidence="11">The sequence shown here is derived from an EMBL/GenBank/DDBJ whole genome shotgun (WGS) entry which is preliminary data.</text>
</comment>
<evidence type="ECO:0000256" key="2">
    <source>
        <dbReference type="ARBA" id="ARBA00022448"/>
    </source>
</evidence>
<evidence type="ECO:0000259" key="10">
    <source>
        <dbReference type="PROSITE" id="PS51085"/>
    </source>
</evidence>
<keyword evidence="3" id="KW-0001">2Fe-2S</keyword>
<keyword evidence="12" id="KW-1185">Reference proteome</keyword>
<organism evidence="11 12">
    <name type="scientific">Pseudomonas cichorii</name>
    <dbReference type="NCBI Taxonomy" id="36746"/>
    <lineage>
        <taxon>Bacteria</taxon>
        <taxon>Pseudomonadati</taxon>
        <taxon>Pseudomonadota</taxon>
        <taxon>Gammaproteobacteria</taxon>
        <taxon>Pseudomonadales</taxon>
        <taxon>Pseudomonadaceae</taxon>
        <taxon>Pseudomonas</taxon>
    </lineage>
</organism>
<evidence type="ECO:0000256" key="4">
    <source>
        <dbReference type="ARBA" id="ARBA00022723"/>
    </source>
</evidence>
<keyword evidence="7" id="KW-0411">Iron-sulfur</keyword>
<dbReference type="EMBL" id="BLWA01000001">
    <property type="protein sequence ID" value="GFM90604.1"/>
    <property type="molecule type" value="Genomic_DNA"/>
</dbReference>
<dbReference type="SUPFAM" id="SSF54292">
    <property type="entry name" value="2Fe-2S ferredoxin-like"/>
    <property type="match status" value="1"/>
</dbReference>
<feature type="domain" description="2Fe-2S ferredoxin-type" evidence="10">
    <location>
        <begin position="32"/>
        <end position="118"/>
    </location>
</feature>
<keyword evidence="2" id="KW-0813">Transport</keyword>
<dbReference type="GeneID" id="93658666"/>